<feature type="transmembrane region" description="Helical" evidence="7">
    <location>
        <begin position="691"/>
        <end position="712"/>
    </location>
</feature>
<evidence type="ECO:0000313" key="10">
    <source>
        <dbReference type="EMBL" id="PKG27032.1"/>
    </source>
</evidence>
<organism evidence="10 11">
    <name type="scientific">Cytobacillus horneckiae</name>
    <dbReference type="NCBI Taxonomy" id="549687"/>
    <lineage>
        <taxon>Bacteria</taxon>
        <taxon>Bacillati</taxon>
        <taxon>Bacillota</taxon>
        <taxon>Bacilli</taxon>
        <taxon>Bacillales</taxon>
        <taxon>Bacillaceae</taxon>
        <taxon>Cytobacillus</taxon>
    </lineage>
</organism>
<dbReference type="InterPro" id="IPR025857">
    <property type="entry name" value="MacB_PCD"/>
</dbReference>
<keyword evidence="2" id="KW-1003">Cell membrane</keyword>
<evidence type="ECO:0000256" key="7">
    <source>
        <dbReference type="SAM" id="Phobius"/>
    </source>
</evidence>
<comment type="caution">
    <text evidence="10">The sequence shown here is derived from an EMBL/GenBank/DDBJ whole genome shotgun (WGS) entry which is preliminary data.</text>
</comment>
<dbReference type="AlphaFoldDB" id="A0A2N0ZBY5"/>
<evidence type="ECO:0000256" key="1">
    <source>
        <dbReference type="ARBA" id="ARBA00004651"/>
    </source>
</evidence>
<comment type="subcellular location">
    <subcellularLocation>
        <location evidence="1">Cell membrane</location>
        <topology evidence="1">Multi-pass membrane protein</topology>
    </subcellularLocation>
</comment>
<feature type="transmembrane region" description="Helical" evidence="7">
    <location>
        <begin position="743"/>
        <end position="764"/>
    </location>
</feature>
<dbReference type="RefSeq" id="WP_083957250.1">
    <property type="nucleotide sequence ID" value="NZ_JAFDQP010000003.1"/>
</dbReference>
<dbReference type="GO" id="GO:0022857">
    <property type="term" value="F:transmembrane transporter activity"/>
    <property type="evidence" value="ECO:0007669"/>
    <property type="project" value="TreeGrafter"/>
</dbReference>
<feature type="transmembrane region" description="Helical" evidence="7">
    <location>
        <begin position="21"/>
        <end position="41"/>
    </location>
</feature>
<accession>A0A2N0ZBY5</accession>
<evidence type="ECO:0000259" key="8">
    <source>
        <dbReference type="Pfam" id="PF02687"/>
    </source>
</evidence>
<dbReference type="PANTHER" id="PTHR30572:SF4">
    <property type="entry name" value="ABC TRANSPORTER PERMEASE YTRF"/>
    <property type="match status" value="1"/>
</dbReference>
<evidence type="ECO:0000256" key="2">
    <source>
        <dbReference type="ARBA" id="ARBA00022475"/>
    </source>
</evidence>
<feature type="transmembrane region" description="Helical" evidence="7">
    <location>
        <begin position="419"/>
        <end position="445"/>
    </location>
</feature>
<dbReference type="Pfam" id="PF12704">
    <property type="entry name" value="MacB_PCD"/>
    <property type="match status" value="1"/>
</dbReference>
<dbReference type="PANTHER" id="PTHR30572">
    <property type="entry name" value="MEMBRANE COMPONENT OF TRANSPORTER-RELATED"/>
    <property type="match status" value="1"/>
</dbReference>
<evidence type="ECO:0000256" key="6">
    <source>
        <dbReference type="ARBA" id="ARBA00038076"/>
    </source>
</evidence>
<evidence type="ECO:0000256" key="3">
    <source>
        <dbReference type="ARBA" id="ARBA00022692"/>
    </source>
</evidence>
<dbReference type="GO" id="GO:0005886">
    <property type="term" value="C:plasma membrane"/>
    <property type="evidence" value="ECO:0007669"/>
    <property type="project" value="UniProtKB-SubCell"/>
</dbReference>
<feature type="domain" description="ABC3 transporter permease C-terminal" evidence="8">
    <location>
        <begin position="694"/>
        <end position="810"/>
    </location>
</feature>
<proteinExistence type="inferred from homology"/>
<comment type="similarity">
    <text evidence="6">Belongs to the ABC-4 integral membrane protein family.</text>
</comment>
<dbReference type="Pfam" id="PF02687">
    <property type="entry name" value="FtsX"/>
    <property type="match status" value="2"/>
</dbReference>
<feature type="transmembrane region" description="Helical" evidence="7">
    <location>
        <begin position="258"/>
        <end position="279"/>
    </location>
</feature>
<feature type="domain" description="ABC3 transporter permease C-terminal" evidence="8">
    <location>
        <begin position="261"/>
        <end position="380"/>
    </location>
</feature>
<gene>
    <name evidence="10" type="ORF">CWS20_21010</name>
</gene>
<keyword evidence="11" id="KW-1185">Reference proteome</keyword>
<feature type="domain" description="MacB-like periplasmic core" evidence="9">
    <location>
        <begin position="22"/>
        <end position="218"/>
    </location>
</feature>
<dbReference type="InterPro" id="IPR050250">
    <property type="entry name" value="Macrolide_Exporter_MacB"/>
</dbReference>
<keyword evidence="5 7" id="KW-0472">Membrane</keyword>
<dbReference type="InterPro" id="IPR003838">
    <property type="entry name" value="ABC3_permease_C"/>
</dbReference>
<evidence type="ECO:0000313" key="11">
    <source>
        <dbReference type="Proteomes" id="UP000233343"/>
    </source>
</evidence>
<keyword evidence="3 7" id="KW-0812">Transmembrane</keyword>
<evidence type="ECO:0000256" key="5">
    <source>
        <dbReference type="ARBA" id="ARBA00023136"/>
    </source>
</evidence>
<name>A0A2N0ZBY5_9BACI</name>
<feature type="transmembrane region" description="Helical" evidence="7">
    <location>
        <begin position="353"/>
        <end position="377"/>
    </location>
</feature>
<evidence type="ECO:0000259" key="9">
    <source>
        <dbReference type="Pfam" id="PF12704"/>
    </source>
</evidence>
<feature type="transmembrane region" description="Helical" evidence="7">
    <location>
        <begin position="398"/>
        <end position="413"/>
    </location>
</feature>
<dbReference type="Proteomes" id="UP000233343">
    <property type="component" value="Unassembled WGS sequence"/>
</dbReference>
<feature type="transmembrane region" description="Helical" evidence="7">
    <location>
        <begin position="300"/>
        <end position="333"/>
    </location>
</feature>
<feature type="transmembrane region" description="Helical" evidence="7">
    <location>
        <begin position="784"/>
        <end position="807"/>
    </location>
</feature>
<evidence type="ECO:0000256" key="4">
    <source>
        <dbReference type="ARBA" id="ARBA00022989"/>
    </source>
</evidence>
<dbReference type="EMBL" id="PISD01000051">
    <property type="protein sequence ID" value="PKG27032.1"/>
    <property type="molecule type" value="Genomic_DNA"/>
</dbReference>
<keyword evidence="4 7" id="KW-1133">Transmembrane helix</keyword>
<reference evidence="10 11" key="1">
    <citation type="journal article" date="2010" name="Int. J. Syst. Evol. Microbiol.">
        <title>Bacillus horneckiae sp. nov., isolated from a spacecraft-assembly clean room.</title>
        <authorList>
            <person name="Vaishampayan P."/>
            <person name="Probst A."/>
            <person name="Krishnamurthi S."/>
            <person name="Ghosh S."/>
            <person name="Osman S."/>
            <person name="McDowall A."/>
            <person name="Ruckmani A."/>
            <person name="Mayilraj S."/>
            <person name="Venkateswaran K."/>
        </authorList>
    </citation>
    <scope>NUCLEOTIDE SEQUENCE [LARGE SCALE GENOMIC DNA]</scope>
    <source>
        <strain evidence="11">1PO1SC</strain>
    </source>
</reference>
<sequence>MAMLNIWLVSWRNLTKNKRRFFFTLIAVILGILLTTSMLVANNTVKDTFRYYEEIYAGDADYWILSKNYSFSEDEVEEIKQQSIVSDSLSVLDKQTLVEIDQPEAPAETSVRVTGVSDLESNLLKLPLTKGSLKGNGLIIPENAAKLWDKDIGDTVTFKGLGEIEVTGIVGFTSWLASPNNWEDAEGRSFRVMMDLATLQDWTNRDNQISYIRLQHKDRDNENWLSNYQELLQGTPLYVQPVVIDDLRNNDVEGLYSVFYLVSILSLFISGFIIFNMIYSSVIERKKEFSIMKSLGYTNFNVFKLVFIEVFLLSLLGTAIALPIGVLFADLFVEMLLGIFQDTMVYTLNWKSATILSGLIGLLFPIIISGIPMYIAFKTPIIYAMRNSNKNSRFRVRILRYLLGITFILLSFVDNYLGYIFLLFGVVLIYPAVIKALAKVLAALIEKILGYPGRLSVSNIKVNTNRNANTSAMLAISIAVVIFLGSALESIPSGFEKEIRQTFGGDIQVQFEEPVNEETINKINSYTEVESVEWFRETMVTWKTIENEFKEFYLMSTPSKNTEEYQLFEGQDNVTSNSILLGERAFDEWGGEVNDSITINTPSGTREYQVSGKVNTSQDGGYVGFISENEFKESFNWNDINTIMISVSDSGNPYELREKLNSDFATYISTITLVEDQIESSQSSFDGMNEVMQFLLIIVIALSSIGISNTLLMNTMERIGEIGTIRAIGFTTKQVRTMIIGEGLIVGIAGIIMGVLLGIFVIYLNSISNASAMHMPFIIPWSNIVLAITAGIFLSLIASIIPSYIAAKINLLSALKEN</sequence>
<feature type="transmembrane region" description="Helical" evidence="7">
    <location>
        <begin position="466"/>
        <end position="488"/>
    </location>
</feature>
<protein>
    <submittedName>
        <fullName evidence="10">Peptide ABC transporter permease</fullName>
    </submittedName>
</protein>